<keyword evidence="1" id="KW-0472">Membrane</keyword>
<feature type="transmembrane region" description="Helical" evidence="1">
    <location>
        <begin position="20"/>
        <end position="40"/>
    </location>
</feature>
<dbReference type="GO" id="GO:0016020">
    <property type="term" value="C:membrane"/>
    <property type="evidence" value="ECO:0007669"/>
    <property type="project" value="UniProtKB-UniRule"/>
</dbReference>
<sequence length="264" mass="27458">MFVGFEPVAGALVPFAYDWPMVGLSFLISVCGAYVGLRWSRRVRQPDGRLDVDRLLCASVALGGGAVWSMHFIGMVAYQTPTHREFGLFTTLASLLVVMVLAGAGLALASRPRGSRSANVVQGGVLTGLGVVAMHYTGMAAIRSNTRFDWDLAIIGLSVVIAVVVSVVALWLAITVKTGGKQLAAAVVMGVAVCGMHYTGMSAGTMICTSPTYAPSLFAIEGDSIGYAVFGLSLITLLVILVVEATRTGAVAGTAAMARSRDPA</sequence>
<feature type="transmembrane region" description="Helical" evidence="1">
    <location>
        <begin position="86"/>
        <end position="108"/>
    </location>
</feature>
<dbReference type="PANTHER" id="PTHR35152">
    <property type="entry name" value="DOMAIN SIGNALLING PROTEIN, PUTATIVE (AFU_ORTHOLOGUE AFUA_5G11310)-RELATED"/>
    <property type="match status" value="1"/>
</dbReference>
<keyword evidence="4" id="KW-1185">Reference proteome</keyword>
<dbReference type="AlphaFoldDB" id="A0A2W7PZN1"/>
<proteinExistence type="predicted"/>
<evidence type="ECO:0000259" key="2">
    <source>
        <dbReference type="PROSITE" id="PS50924"/>
    </source>
</evidence>
<feature type="domain" description="MHYT" evidence="2">
    <location>
        <begin position="17"/>
        <end position="207"/>
    </location>
</feature>
<gene>
    <name evidence="3" type="ORF">C7416_101392</name>
</gene>
<protein>
    <submittedName>
        <fullName evidence="3">NO-binding membrane sensor protein with MHYT domain</fullName>
    </submittedName>
</protein>
<feature type="transmembrane region" description="Helical" evidence="1">
    <location>
        <begin position="52"/>
        <end position="74"/>
    </location>
</feature>
<keyword evidence="1" id="KW-1133">Transmembrane helix</keyword>
<feature type="transmembrane region" description="Helical" evidence="1">
    <location>
        <begin position="224"/>
        <end position="243"/>
    </location>
</feature>
<evidence type="ECO:0000256" key="1">
    <source>
        <dbReference type="PROSITE-ProRule" id="PRU00244"/>
    </source>
</evidence>
<keyword evidence="1" id="KW-0812">Transmembrane</keyword>
<organism evidence="3 4">
    <name type="scientific">Cupriavidus phytorum</name>
    <dbReference type="NCBI Taxonomy" id="3024399"/>
    <lineage>
        <taxon>Bacteria</taxon>
        <taxon>Pseudomonadati</taxon>
        <taxon>Pseudomonadota</taxon>
        <taxon>Betaproteobacteria</taxon>
        <taxon>Burkholderiales</taxon>
        <taxon>Burkholderiaceae</taxon>
        <taxon>Cupriavidus</taxon>
    </lineage>
</organism>
<comment type="caution">
    <text evidence="3">The sequence shown here is derived from an EMBL/GenBank/DDBJ whole genome shotgun (WGS) entry which is preliminary data.</text>
</comment>
<dbReference type="Pfam" id="PF03707">
    <property type="entry name" value="MHYT"/>
    <property type="match status" value="3"/>
</dbReference>
<evidence type="ECO:0000313" key="3">
    <source>
        <dbReference type="EMBL" id="PZX34109.1"/>
    </source>
</evidence>
<feature type="transmembrane region" description="Helical" evidence="1">
    <location>
        <begin position="154"/>
        <end position="176"/>
    </location>
</feature>
<dbReference type="InterPro" id="IPR005330">
    <property type="entry name" value="MHYT_dom"/>
</dbReference>
<name>A0A2W7PZN1_9BURK</name>
<feature type="transmembrane region" description="Helical" evidence="1">
    <location>
        <begin position="120"/>
        <end position="142"/>
    </location>
</feature>
<reference evidence="3" key="1">
    <citation type="submission" date="2018-06" db="EMBL/GenBank/DDBJ databases">
        <title>Genomic Encyclopedia of Type Strains, Phase IV (KMG-V): Genome sequencing to study the core and pangenomes of soil and plant-associated prokaryotes.</title>
        <authorList>
            <person name="Whitman W."/>
        </authorList>
    </citation>
    <scope>NUCLEOTIDE SEQUENCE [LARGE SCALE GENOMIC DNA]</scope>
    <source>
        <strain evidence="3">MLR2-44</strain>
    </source>
</reference>
<dbReference type="PROSITE" id="PS50924">
    <property type="entry name" value="MHYT"/>
    <property type="match status" value="1"/>
</dbReference>
<dbReference type="PANTHER" id="PTHR35152:SF1">
    <property type="entry name" value="DOMAIN SIGNALLING PROTEIN, PUTATIVE (AFU_ORTHOLOGUE AFUA_5G11310)-RELATED"/>
    <property type="match status" value="1"/>
</dbReference>
<dbReference type="EMBL" id="QKZN01000001">
    <property type="protein sequence ID" value="PZX34109.1"/>
    <property type="molecule type" value="Genomic_DNA"/>
</dbReference>
<evidence type="ECO:0000313" key="4">
    <source>
        <dbReference type="Proteomes" id="UP000249638"/>
    </source>
</evidence>
<dbReference type="Proteomes" id="UP000249638">
    <property type="component" value="Unassembled WGS sequence"/>
</dbReference>
<feature type="transmembrane region" description="Helical" evidence="1">
    <location>
        <begin position="183"/>
        <end position="204"/>
    </location>
</feature>
<accession>A0A2W7PZN1</accession>